<comment type="caution">
    <text evidence="1">The sequence shown here is derived from an EMBL/GenBank/DDBJ whole genome shotgun (WGS) entry which is preliminary data.</text>
</comment>
<dbReference type="SUPFAM" id="SSF58104">
    <property type="entry name" value="Methyl-accepting chemotaxis protein (MCP) signaling domain"/>
    <property type="match status" value="1"/>
</dbReference>
<accession>A0A9D7PTN8</accession>
<name>A0A9D7PTN8_9PROT</name>
<evidence type="ECO:0008006" key="3">
    <source>
        <dbReference type="Google" id="ProtNLM"/>
    </source>
</evidence>
<evidence type="ECO:0000313" key="2">
    <source>
        <dbReference type="Proteomes" id="UP000886689"/>
    </source>
</evidence>
<dbReference type="EMBL" id="JADJUC010000020">
    <property type="protein sequence ID" value="MBK8524969.1"/>
    <property type="molecule type" value="Genomic_DNA"/>
</dbReference>
<protein>
    <recommendedName>
        <fullName evidence="3">Methyl-accepting transducer domain-containing protein</fullName>
    </recommendedName>
</protein>
<proteinExistence type="predicted"/>
<dbReference type="AlphaFoldDB" id="A0A9D7PTN8"/>
<dbReference type="Proteomes" id="UP000886689">
    <property type="component" value="Unassembled WGS sequence"/>
</dbReference>
<evidence type="ECO:0000313" key="1">
    <source>
        <dbReference type="EMBL" id="MBK8524969.1"/>
    </source>
</evidence>
<gene>
    <name evidence="1" type="ORF">IPL58_13435</name>
</gene>
<sequence>MRSINEATERVVNAVGEISLALTEQSAASEIISRNVEQVANMNENKTSAVRNVVDDAHQLQALAAQLKQTVGSFRV</sequence>
<organism evidence="1 2">
    <name type="scientific">Candidatus Proximibacter danicus</name>
    <dbReference type="NCBI Taxonomy" id="2954365"/>
    <lineage>
        <taxon>Bacteria</taxon>
        <taxon>Pseudomonadati</taxon>
        <taxon>Pseudomonadota</taxon>
        <taxon>Betaproteobacteria</taxon>
        <taxon>Candidatus Proximibacter</taxon>
    </lineage>
</organism>
<reference evidence="1" key="1">
    <citation type="submission" date="2020-10" db="EMBL/GenBank/DDBJ databases">
        <title>Connecting structure to function with the recovery of over 1000 high-quality activated sludge metagenome-assembled genomes encoding full-length rRNA genes using long-read sequencing.</title>
        <authorList>
            <person name="Singleton C.M."/>
            <person name="Petriglieri F."/>
            <person name="Kristensen J.M."/>
            <person name="Kirkegaard R.H."/>
            <person name="Michaelsen T.Y."/>
            <person name="Andersen M.H."/>
            <person name="Karst S.M."/>
            <person name="Dueholm M.S."/>
            <person name="Nielsen P.H."/>
            <person name="Albertsen M."/>
        </authorList>
    </citation>
    <scope>NUCLEOTIDE SEQUENCE</scope>
    <source>
        <strain evidence="1">Hirt_18-Q3-R61-65_BATAC.395</strain>
    </source>
</reference>
<dbReference type="Gene3D" id="1.10.287.950">
    <property type="entry name" value="Methyl-accepting chemotaxis protein"/>
    <property type="match status" value="1"/>
</dbReference>